<evidence type="ECO:0000256" key="7">
    <source>
        <dbReference type="ARBA" id="ARBA00023136"/>
    </source>
</evidence>
<dbReference type="PROSITE" id="PS50253">
    <property type="entry name" value="COX3"/>
    <property type="match status" value="1"/>
</dbReference>
<evidence type="ECO:0000256" key="8">
    <source>
        <dbReference type="RuleBase" id="RU003375"/>
    </source>
</evidence>
<dbReference type="Pfam" id="PF00510">
    <property type="entry name" value="COX3"/>
    <property type="match status" value="1"/>
</dbReference>
<comment type="function">
    <text evidence="8">Component of the cytochrome c oxidase, the last enzyme in the mitochondrial electron transport chain which drives oxidative phosphorylation. The respiratory chain contains 3 multisubunit complexes succinate dehydrogenase (complex II, CII), ubiquinol-cytochrome c oxidoreductase (cytochrome b-c1 complex, complex III, CIII) and cytochrome c oxidase (complex IV, CIV), that cooperate to transfer electrons derived from NADH and succinate to molecular oxygen, creating an electrochemical gradient over the inner membrane that drives transmembrane transport and the ATP synthase. Cytochrome c oxidase is the component of the respiratory chain that catalyzes the reduction of oxygen to water. Electrons originating from reduced cytochrome c in the intermembrane space (IMS) are transferred via the dinuclear copper A center (CU(A)) of subunit 2 and heme A of subunit 1 to the active site in subunit 1, a binuclear center (BNC) formed by heme A3 and copper B (CU(B)). The BNC reduces molecular oxygen to 2 water molecules using 4 electrons from cytochrome c in the IMS and 4 protons from the mitochondrial matrix.</text>
</comment>
<reference evidence="11" key="1">
    <citation type="journal article" date="1998" name="Mol. Biol. Evol.">
        <title>Mitochondrial gene order is not conserved in arthropods: prostriate and metastriate tick mitochondrial genomes.</title>
        <authorList>
            <person name="Black W.C. IV"/>
            <person name="Roehrdanz R.L."/>
        </authorList>
    </citation>
    <scope>NUCLEOTIDE SEQUENCE</scope>
</reference>
<feature type="domain" description="Heme-copper oxidase subunit III family profile" evidence="10">
    <location>
        <begin position="4"/>
        <end position="261"/>
    </location>
</feature>
<evidence type="ECO:0000256" key="5">
    <source>
        <dbReference type="ARBA" id="ARBA00022967"/>
    </source>
</evidence>
<comment type="similarity">
    <text evidence="2 8">Belongs to the cytochrome c oxidase subunit 3 family.</text>
</comment>
<feature type="transmembrane region" description="Helical" evidence="9">
    <location>
        <begin position="121"/>
        <end position="147"/>
    </location>
</feature>
<proteinExistence type="inferred from homology"/>
<evidence type="ECO:0000256" key="4">
    <source>
        <dbReference type="ARBA" id="ARBA00022692"/>
    </source>
</evidence>
<protein>
    <recommendedName>
        <fullName evidence="3 8">Cytochrome c oxidase subunit 3</fullName>
    </recommendedName>
</protein>
<dbReference type="GeneID" id="808356"/>
<dbReference type="GO" id="GO:0006123">
    <property type="term" value="P:mitochondrial electron transport, cytochrome c to oxygen"/>
    <property type="evidence" value="ECO:0007669"/>
    <property type="project" value="TreeGrafter"/>
</dbReference>
<keyword evidence="7 9" id="KW-0472">Membrane</keyword>
<dbReference type="Gene3D" id="1.10.287.70">
    <property type="match status" value="1"/>
</dbReference>
<dbReference type="PIR" id="T11265">
    <property type="entry name" value="T11265"/>
</dbReference>
<dbReference type="GO" id="GO:0016020">
    <property type="term" value="C:membrane"/>
    <property type="evidence" value="ECO:0007669"/>
    <property type="project" value="UniProtKB-SubCell"/>
</dbReference>
<evidence type="ECO:0000256" key="1">
    <source>
        <dbReference type="ARBA" id="ARBA00004141"/>
    </source>
</evidence>
<feature type="transmembrane region" description="Helical" evidence="9">
    <location>
        <begin position="159"/>
        <end position="176"/>
    </location>
</feature>
<keyword evidence="6 9" id="KW-1133">Transmembrane helix</keyword>
<dbReference type="PANTHER" id="PTHR11403:SF7">
    <property type="entry name" value="CYTOCHROME C OXIDASE SUBUNIT 3"/>
    <property type="match status" value="1"/>
</dbReference>
<feature type="transmembrane region" description="Helical" evidence="9">
    <location>
        <begin position="197"/>
        <end position="220"/>
    </location>
</feature>
<dbReference type="GO" id="GO:0004129">
    <property type="term" value="F:cytochrome-c oxidase activity"/>
    <property type="evidence" value="ECO:0007669"/>
    <property type="project" value="InterPro"/>
</dbReference>
<dbReference type="AlphaFoldDB" id="O99810"/>
<keyword evidence="8 11" id="KW-0496">Mitochondrion</keyword>
<comment type="subcellular location">
    <subcellularLocation>
        <location evidence="1">Membrane</location>
        <topology evidence="1">Multi-pass membrane protein</topology>
    </subcellularLocation>
</comment>
<evidence type="ECO:0000256" key="3">
    <source>
        <dbReference type="ARBA" id="ARBA00015944"/>
    </source>
</evidence>
<dbReference type="PANTHER" id="PTHR11403">
    <property type="entry name" value="CYTOCHROME C OXIDASE SUBUNIT III"/>
    <property type="match status" value="1"/>
</dbReference>
<dbReference type="Gene3D" id="1.20.120.80">
    <property type="entry name" value="Cytochrome c oxidase, subunit III, four-helix bundle"/>
    <property type="match status" value="1"/>
</dbReference>
<dbReference type="SUPFAM" id="SSF81452">
    <property type="entry name" value="Cytochrome c oxidase subunit III-like"/>
    <property type="match status" value="1"/>
</dbReference>
<evidence type="ECO:0000256" key="6">
    <source>
        <dbReference type="ARBA" id="ARBA00022989"/>
    </source>
</evidence>
<name>O99810_IXOHE</name>
<accession>O99810</accession>
<feature type="transmembrane region" description="Helical" evidence="9">
    <location>
        <begin position="41"/>
        <end position="58"/>
    </location>
</feature>
<dbReference type="EMBL" id="AF081828">
    <property type="protein sequence ID" value="AAD05509.1"/>
    <property type="molecule type" value="Genomic_DNA"/>
</dbReference>
<evidence type="ECO:0000256" key="9">
    <source>
        <dbReference type="SAM" id="Phobius"/>
    </source>
</evidence>
<feature type="transmembrane region" description="Helical" evidence="9">
    <location>
        <begin position="78"/>
        <end position="101"/>
    </location>
</feature>
<feature type="transmembrane region" description="Helical" evidence="9">
    <location>
        <begin position="240"/>
        <end position="260"/>
    </location>
</feature>
<keyword evidence="5" id="KW-1278">Translocase</keyword>
<keyword evidence="4 8" id="KW-0812">Transmembrane</keyword>
<sequence>MTNDIPPFSYSSKSPWPFTSCVTSIMITISTIFMLHFSFTYMILLALIILLLTLFQWWRDISREASLQGNHSSFVIWGLKMGMILFIISEVFFFLSFFWAFFHSSLSLMLKLALHDPLKMLLPLILFEIPLLKTTILISSGISISWSHQSIINNNFKEAFNSLLITIMLGVTFTFLQGWEYKQSQFSMSDSIFGSTFFMTTGFHGIHVIIGTSFLIISLIRINMNLISSSHHFGFEAAAWYWHFVDVVWLFLFTFMYWWIF</sequence>
<dbReference type="RefSeq" id="NP_008502.1">
    <property type="nucleotide sequence ID" value="NC_002010.1"/>
</dbReference>
<dbReference type="InterPro" id="IPR024791">
    <property type="entry name" value="Cyt_c/ubiquinol_Oxase_su3"/>
</dbReference>
<organism evidence="11">
    <name type="scientific">Ixodes hexagonus</name>
    <name type="common">Hedgehog tick</name>
    <name type="synonym">Pholeoixodes hexagonus</name>
    <dbReference type="NCBI Taxonomy" id="34612"/>
    <lineage>
        <taxon>Eukaryota</taxon>
        <taxon>Metazoa</taxon>
        <taxon>Ecdysozoa</taxon>
        <taxon>Arthropoda</taxon>
        <taxon>Chelicerata</taxon>
        <taxon>Arachnida</taxon>
        <taxon>Acari</taxon>
        <taxon>Parasitiformes</taxon>
        <taxon>Ixodida</taxon>
        <taxon>Ixodoidea</taxon>
        <taxon>Ixodidae</taxon>
        <taxon>Ixodinae</taxon>
        <taxon>Ixodes</taxon>
    </lineage>
</organism>
<evidence type="ECO:0000256" key="2">
    <source>
        <dbReference type="ARBA" id="ARBA00010581"/>
    </source>
</evidence>
<dbReference type="CTD" id="4514"/>
<dbReference type="GO" id="GO:0005739">
    <property type="term" value="C:mitochondrion"/>
    <property type="evidence" value="ECO:0007669"/>
    <property type="project" value="TreeGrafter"/>
</dbReference>
<dbReference type="InterPro" id="IPR000298">
    <property type="entry name" value="Cyt_c_oxidase-like_su3"/>
</dbReference>
<dbReference type="CDD" id="cd01665">
    <property type="entry name" value="Cyt_c_Oxidase_III"/>
    <property type="match status" value="1"/>
</dbReference>
<dbReference type="InterPro" id="IPR033945">
    <property type="entry name" value="Cyt_c_oxase_su3_dom"/>
</dbReference>
<geneLocation type="mitochondrion" evidence="11"/>
<dbReference type="InterPro" id="IPR013833">
    <property type="entry name" value="Cyt_c_oxidase_su3_a-hlx"/>
</dbReference>
<evidence type="ECO:0000313" key="11">
    <source>
        <dbReference type="EMBL" id="AAD05509.1"/>
    </source>
</evidence>
<dbReference type="InterPro" id="IPR035973">
    <property type="entry name" value="Cyt_c_oxidase_su3-like_sf"/>
</dbReference>
<evidence type="ECO:0000259" key="10">
    <source>
        <dbReference type="PROSITE" id="PS50253"/>
    </source>
</evidence>